<organism evidence="2 3">
    <name type="scientific">Chitinophaga silvisoli</name>
    <dbReference type="NCBI Taxonomy" id="2291814"/>
    <lineage>
        <taxon>Bacteria</taxon>
        <taxon>Pseudomonadati</taxon>
        <taxon>Bacteroidota</taxon>
        <taxon>Chitinophagia</taxon>
        <taxon>Chitinophagales</taxon>
        <taxon>Chitinophagaceae</taxon>
        <taxon>Chitinophaga</taxon>
    </lineage>
</organism>
<dbReference type="PANTHER" id="PTHR34819">
    <property type="entry name" value="LARGE CYSTEINE-RICH PERIPLASMIC PROTEIN OMCB"/>
    <property type="match status" value="1"/>
</dbReference>
<evidence type="ECO:0000259" key="1">
    <source>
        <dbReference type="Pfam" id="PF01345"/>
    </source>
</evidence>
<dbReference type="Pfam" id="PF01345">
    <property type="entry name" value="DUF11"/>
    <property type="match status" value="2"/>
</dbReference>
<dbReference type="Pfam" id="PF13585">
    <property type="entry name" value="CHU_C"/>
    <property type="match status" value="1"/>
</dbReference>
<proteinExistence type="predicted"/>
<sequence length="585" mass="62125">MPMRKHYNSARFTLPVYRQQRVGLIHTGAKKITDYCLALFLLFAGLAWMPASAATIVNNADHPTAGTVSTWITATPSGTPTGSGGTYASGNNIIYTIYVQNTGSTALTNVTVVDTLPANTSFYGASGGMVPDANGKITWTIANIAAGGTGFVNFTVTVGSNLTGVAYINNTAYVDVNDGNGLQPTPGMQNGTYTSWPAVASPVDNGANSVAWLSVSSSGSSGSATAGDVLTYTVHIRNTGTVDLANLVIYAYVPAYTTFIDGDNSVTADGTGLITWTIPNLNVNSADVTRAYRVKVSTDLTGASAITNTAYVDNQNGKGKIATYPSVTGDASNPNTASNLGNSTSIAISSSSSFETWMIVLNENGSTYVNSSDVLTYYIYTRNTGSVTIPKLQINVVVPTGTTYTQGYDGATHPLNTEVQTVYWTVQNLVAGAISTVRYTVTADEDLTQIPSITSTATVNNGDTIKNTMNCDPNESGCEGKTITSISVQGGKPGLFVSNVVTPNNDGKNDYFYIRNLDEYPGSRLYIFNRWGAQIYYSNNYQNDWKGTGLAEGTYFYKVELHNPASSTGGVDTYTTYKGWVMIIR</sequence>
<dbReference type="InterPro" id="IPR051172">
    <property type="entry name" value="Chlamydia_OmcB"/>
</dbReference>
<dbReference type="AlphaFoldDB" id="A0A3E1P8S6"/>
<feature type="domain" description="DUF11" evidence="1">
    <location>
        <begin position="213"/>
        <end position="316"/>
    </location>
</feature>
<dbReference type="NCBIfam" id="TIGR04131">
    <property type="entry name" value="Bac_Flav_CTERM"/>
    <property type="match status" value="1"/>
</dbReference>
<evidence type="ECO:0000313" key="2">
    <source>
        <dbReference type="EMBL" id="RFM36547.1"/>
    </source>
</evidence>
<comment type="caution">
    <text evidence="2">The sequence shown here is derived from an EMBL/GenBank/DDBJ whole genome shotgun (WGS) entry which is preliminary data.</text>
</comment>
<dbReference type="EMBL" id="QTJV01000001">
    <property type="protein sequence ID" value="RFM36547.1"/>
    <property type="molecule type" value="Genomic_DNA"/>
</dbReference>
<dbReference type="NCBIfam" id="TIGR01451">
    <property type="entry name" value="B_ant_repeat"/>
    <property type="match status" value="2"/>
</dbReference>
<accession>A0A3E1P8S6</accession>
<dbReference type="InterPro" id="IPR026341">
    <property type="entry name" value="T9SS_type_B"/>
</dbReference>
<dbReference type="InterPro" id="IPR001434">
    <property type="entry name" value="OmcB-like_DUF11"/>
</dbReference>
<name>A0A3E1P8S6_9BACT</name>
<feature type="domain" description="DUF11" evidence="1">
    <location>
        <begin position="84"/>
        <end position="179"/>
    </location>
</feature>
<dbReference type="Proteomes" id="UP000261174">
    <property type="component" value="Unassembled WGS sequence"/>
</dbReference>
<reference evidence="2 3" key="1">
    <citation type="submission" date="2018-08" db="EMBL/GenBank/DDBJ databases">
        <title>Chitinophaga sp. K20C18050901, a novel bacterium isolated from forest soil.</title>
        <authorList>
            <person name="Wang C."/>
        </authorList>
    </citation>
    <scope>NUCLEOTIDE SEQUENCE [LARGE SCALE GENOMIC DNA]</scope>
    <source>
        <strain evidence="2 3">K20C18050901</strain>
    </source>
</reference>
<dbReference type="InterPro" id="IPR047589">
    <property type="entry name" value="DUF11_rpt"/>
</dbReference>
<keyword evidence="3" id="KW-1185">Reference proteome</keyword>
<gene>
    <name evidence="2" type="ORF">DXN04_03340</name>
</gene>
<evidence type="ECO:0000313" key="3">
    <source>
        <dbReference type="Proteomes" id="UP000261174"/>
    </source>
</evidence>
<protein>
    <submittedName>
        <fullName evidence="2">DUF11 domain-containing protein</fullName>
    </submittedName>
</protein>